<dbReference type="InterPro" id="IPR053173">
    <property type="entry name" value="SAM-binding_MTase"/>
</dbReference>
<accession>A0AAN9BGU0</accession>
<dbReference type="SUPFAM" id="SSF53335">
    <property type="entry name" value="S-adenosyl-L-methionine-dependent methyltransferases"/>
    <property type="match status" value="1"/>
</dbReference>
<organism evidence="3 4">
    <name type="scientific">Littorina saxatilis</name>
    <dbReference type="NCBI Taxonomy" id="31220"/>
    <lineage>
        <taxon>Eukaryota</taxon>
        <taxon>Metazoa</taxon>
        <taxon>Spiralia</taxon>
        <taxon>Lophotrochozoa</taxon>
        <taxon>Mollusca</taxon>
        <taxon>Gastropoda</taxon>
        <taxon>Caenogastropoda</taxon>
        <taxon>Littorinimorpha</taxon>
        <taxon>Littorinoidea</taxon>
        <taxon>Littorinidae</taxon>
        <taxon>Littorina</taxon>
    </lineage>
</organism>
<dbReference type="Pfam" id="PF21320">
    <property type="entry name" value="WHD_Rv2258c"/>
    <property type="match status" value="1"/>
</dbReference>
<dbReference type="InterPro" id="IPR029063">
    <property type="entry name" value="SAM-dependent_MTases_sf"/>
</dbReference>
<evidence type="ECO:0000313" key="4">
    <source>
        <dbReference type="Proteomes" id="UP001374579"/>
    </source>
</evidence>
<dbReference type="InterPro" id="IPR036390">
    <property type="entry name" value="WH_DNA-bd_sf"/>
</dbReference>
<evidence type="ECO:0000259" key="2">
    <source>
        <dbReference type="Pfam" id="PF21320"/>
    </source>
</evidence>
<feature type="domain" description="Methyltransferase" evidence="1">
    <location>
        <begin position="162"/>
        <end position="270"/>
    </location>
</feature>
<dbReference type="SUPFAM" id="SSF46785">
    <property type="entry name" value="Winged helix' DNA-binding domain"/>
    <property type="match status" value="1"/>
</dbReference>
<evidence type="ECO:0000313" key="3">
    <source>
        <dbReference type="EMBL" id="KAK7104901.1"/>
    </source>
</evidence>
<comment type="caution">
    <text evidence="3">The sequence shown here is derived from an EMBL/GenBank/DDBJ whole genome shotgun (WGS) entry which is preliminary data.</text>
</comment>
<dbReference type="PANTHER" id="PTHR45128">
    <property type="entry name" value="METHYLTRANSFERASE TYPE 11"/>
    <property type="match status" value="1"/>
</dbReference>
<feature type="domain" description="S-adenosylmethionine-dependent methyltransferase Rv2258c-like winged HTH" evidence="2">
    <location>
        <begin position="17"/>
        <end position="87"/>
    </location>
</feature>
<gene>
    <name evidence="3" type="ORF">V1264_019544</name>
</gene>
<reference evidence="3 4" key="1">
    <citation type="submission" date="2024-02" db="EMBL/GenBank/DDBJ databases">
        <title>Chromosome-scale genome assembly of the rough periwinkle Littorina saxatilis.</title>
        <authorList>
            <person name="De Jode A."/>
            <person name="Faria R."/>
            <person name="Formenti G."/>
            <person name="Sims Y."/>
            <person name="Smith T.P."/>
            <person name="Tracey A."/>
            <person name="Wood J.M.D."/>
            <person name="Zagrodzka Z.B."/>
            <person name="Johannesson K."/>
            <person name="Butlin R.K."/>
            <person name="Leder E.H."/>
        </authorList>
    </citation>
    <scope>NUCLEOTIDE SEQUENCE [LARGE SCALE GENOMIC DNA]</scope>
    <source>
        <strain evidence="3">Snail1</strain>
        <tissue evidence="3">Muscle</tissue>
    </source>
</reference>
<dbReference type="InterPro" id="IPR036388">
    <property type="entry name" value="WH-like_DNA-bd_sf"/>
</dbReference>
<sequence>MASGWMTRLMSSGTEGTLALGLALGHELGIFDVIMASPEPMTSQEIAEKGKLKERYLREWLGCMVAGEVIQANRGNPERYYIAEDHKGALEGMGIAGRLFAAYAVRYDAVKACFRQDGPAGLSHSDYPDVFSVFHVMREASATDTIDNILNAVPGLAAKLGEGIDVVDFGCGTGVLVLEMAKRFPSSRFHGSDISSQGISIALKHLAQTQLTNATFSQDDLLSLPEHLHGKYDWALTYDVIHDLSEPLKALNEIALCLKPDGLYVMGDLHTPKDRCGIAGDDSSMGLYGLSMFLCLPASAGEGGALGPGAAWSKEEAHALIAQSRLELVQSASRQPYFAYHICKKRSTAQQ</sequence>
<keyword evidence="4" id="KW-1185">Reference proteome</keyword>
<proteinExistence type="predicted"/>
<dbReference type="EMBL" id="JBAMIC010000008">
    <property type="protein sequence ID" value="KAK7104901.1"/>
    <property type="molecule type" value="Genomic_DNA"/>
</dbReference>
<dbReference type="Gene3D" id="3.40.50.150">
    <property type="entry name" value="Vaccinia Virus protein VP39"/>
    <property type="match status" value="1"/>
</dbReference>
<dbReference type="InterPro" id="IPR025714">
    <property type="entry name" value="Methyltranfer_dom"/>
</dbReference>
<dbReference type="CDD" id="cd02440">
    <property type="entry name" value="AdoMet_MTases"/>
    <property type="match status" value="1"/>
</dbReference>
<evidence type="ECO:0000259" key="1">
    <source>
        <dbReference type="Pfam" id="PF13847"/>
    </source>
</evidence>
<dbReference type="AlphaFoldDB" id="A0AAN9BGU0"/>
<dbReference type="InterPro" id="IPR048711">
    <property type="entry name" value="WHD_Rv2258c"/>
</dbReference>
<dbReference type="Gene3D" id="1.10.10.10">
    <property type="entry name" value="Winged helix-like DNA-binding domain superfamily/Winged helix DNA-binding domain"/>
    <property type="match status" value="1"/>
</dbReference>
<name>A0AAN9BGU0_9CAEN</name>
<protein>
    <recommendedName>
        <fullName evidence="5">Methyltransferase domain-containing protein</fullName>
    </recommendedName>
</protein>
<dbReference type="PANTHER" id="PTHR45128:SF1">
    <property type="entry name" value="S-ADENOSYLMETHIONINE-DEPENDENT METHYLTRANSFERASE RV2258C"/>
    <property type="match status" value="1"/>
</dbReference>
<dbReference type="Pfam" id="PF13847">
    <property type="entry name" value="Methyltransf_31"/>
    <property type="match status" value="1"/>
</dbReference>
<evidence type="ECO:0008006" key="5">
    <source>
        <dbReference type="Google" id="ProtNLM"/>
    </source>
</evidence>
<dbReference type="Proteomes" id="UP001374579">
    <property type="component" value="Unassembled WGS sequence"/>
</dbReference>